<dbReference type="SUPFAM" id="SSF55073">
    <property type="entry name" value="Nucleotide cyclase"/>
    <property type="match status" value="2"/>
</dbReference>
<dbReference type="GO" id="GO:0005737">
    <property type="term" value="C:cytoplasm"/>
    <property type="evidence" value="ECO:0007669"/>
    <property type="project" value="TreeGrafter"/>
</dbReference>
<dbReference type="CDD" id="cd07302">
    <property type="entry name" value="CHD"/>
    <property type="match status" value="1"/>
</dbReference>
<reference evidence="4" key="1">
    <citation type="submission" date="2021-01" db="EMBL/GenBank/DDBJ databases">
        <authorList>
            <person name="Corre E."/>
            <person name="Pelletier E."/>
            <person name="Niang G."/>
            <person name="Scheremetjew M."/>
            <person name="Finn R."/>
            <person name="Kale V."/>
            <person name="Holt S."/>
            <person name="Cochrane G."/>
            <person name="Meng A."/>
            <person name="Brown T."/>
            <person name="Cohen L."/>
        </authorList>
    </citation>
    <scope>NUCLEOTIDE SEQUENCE</scope>
    <source>
        <strain evidence="4">CCMP127</strain>
    </source>
</reference>
<dbReference type="GO" id="GO:0004016">
    <property type="term" value="F:adenylate cyclase activity"/>
    <property type="evidence" value="ECO:0007669"/>
    <property type="project" value="TreeGrafter"/>
</dbReference>
<proteinExistence type="predicted"/>
<dbReference type="EMBL" id="HBIM01009344">
    <property type="protein sequence ID" value="CAE0410431.1"/>
    <property type="molecule type" value="Transcribed_RNA"/>
</dbReference>
<dbReference type="InterPro" id="IPR001054">
    <property type="entry name" value="A/G_cyclase"/>
</dbReference>
<dbReference type="PROSITE" id="PS50125">
    <property type="entry name" value="GUANYLATE_CYCLASE_2"/>
    <property type="match status" value="1"/>
</dbReference>
<feature type="domain" description="Guanylate cyclase" evidence="3">
    <location>
        <begin position="159"/>
        <end position="304"/>
    </location>
</feature>
<dbReference type="GO" id="GO:0009190">
    <property type="term" value="P:cyclic nucleotide biosynthetic process"/>
    <property type="evidence" value="ECO:0007669"/>
    <property type="project" value="InterPro"/>
</dbReference>
<evidence type="ECO:0000259" key="3">
    <source>
        <dbReference type="PROSITE" id="PS50125"/>
    </source>
</evidence>
<gene>
    <name evidence="4" type="ORF">ACOF00016_LOCUS7913</name>
</gene>
<evidence type="ECO:0000313" key="4">
    <source>
        <dbReference type="EMBL" id="CAE0410431.1"/>
    </source>
</evidence>
<name>A0A7S3P845_9STRA</name>
<keyword evidence="1" id="KW-0547">Nucleotide-binding</keyword>
<dbReference type="InterPro" id="IPR029787">
    <property type="entry name" value="Nucleotide_cyclase"/>
</dbReference>
<dbReference type="Gene3D" id="3.30.70.1230">
    <property type="entry name" value="Nucleotide cyclase"/>
    <property type="match status" value="2"/>
</dbReference>
<evidence type="ECO:0000256" key="1">
    <source>
        <dbReference type="ARBA" id="ARBA00022741"/>
    </source>
</evidence>
<dbReference type="PANTHER" id="PTHR16305:SF28">
    <property type="entry name" value="GUANYLATE CYCLASE DOMAIN-CONTAINING PROTEIN"/>
    <property type="match status" value="1"/>
</dbReference>
<evidence type="ECO:0000256" key="2">
    <source>
        <dbReference type="ARBA" id="ARBA00022840"/>
    </source>
</evidence>
<sequence length="1317" mass="146932">MGEIVQTINETNDEGSAGNVDLTDFDQNPHNTTTNDNHAKATHLREMSRLRVSTGSIQEKRAKVPIPPIKFGSTGHFDLIGPLSPSGRTRSTAVRLQRQGFTPVSRDTSANFVVKSIRRGTEEWHDIVKPFVADLAFRSLVKPRYLSKPRFQAYECHAAVLFVDLSGYSKITAALSTKGAHAVSNVVNAYLGRLLLIVNAYGGDVVKFAGDAVLICWEGTEEELEMNVLSAAVCVMELQRKEGRYEIEGTDLAFQIHCGLACGVLESEVFQTKHTANMQALFHSVGGAPVDEIGELVDFAKAGEVCVSRDCLDYLETHGEFRNVDDKDTDGRIMTRLNLNSEVLEEVDDHVVKILSARLSLRDSAIEEDFIHPSVLQLLSHGGLSPTQIAQMRNLCVLFIGMIANGSSVNWLTEVQAILDRHRCPIVQIIDDDKGVHLVAAINLYEAIPEAAVLGLEVCEELQNRQVGCAIGMAMGSTHCGVTGSSSIACRWDITGPPAVRAARLMQYAIKNGLEFAVDHSIYQDRLASSKLELLQKDVAIKGTQKPILIYTLSKSIKSAALHILESVNASVHDTEVRDIQEELTKGYRSKRTIVITGPPQTGKKFAAQRAAGYSNLTPFLHVSSESAGHLQLARTIATWYQYVNDPDIRSGALEIVEHLNAGRWSRAHDNCIEVLNFAVTLGLKACFVVDRVQFLDEFSCSIIRECCGARRAKQGRVLSKQWSSRVSGTSESSDHDGDNDECGVVCFLCIHVALYQWPDAQDVAKKLSQSGTRVKIPVITLGRVSTEDLRLLFRDLADMEVHDRFLQTYAESSGYCAGYFIERTAAMRRISATLWAEGKAGYAITNQEMMLQIPHGMIKKSREISVHQVSAEVAMKYTQLFDELPPLFQTFLKVLTMGTKGGFFPVPRTMMWEVLNDLIEEGVERHVFDIVVKEMQDMHFIAFGQGCTGEQAISLLNPAMADITFDVCTPEQIDTICAALLDRMEVIVDTQPSVSFVMATFHHRLGSGDAMMIHFWRKGYSQLKKIFSRPNSKVNMMKEIIDEEIKACGLDPQDVLDKEFSYPLISDSSIGTNLPMCKVYMGPITLGPMGQTLTVLTRNLFHEMKHFRLDKPAEKRRLMLSFETASERYCEEVQVVERFLAEYGLEVGDRQLTEEFELIMDLAQPANCPDVVQTKAVRALNELIPIFIEGRRERILQMYRKVREEKVLPQPMQGADPILQKAFEALQSGCYKCTADSVHDALMVMAVNHWKPKRVSELLPITHHQTLARIRNKVLIRLSPGELSLFKHQQGPEDFGAFLIMTALLCKAGEKEKWYM</sequence>
<dbReference type="PANTHER" id="PTHR16305">
    <property type="entry name" value="TESTICULAR SOLUBLE ADENYLYL CYCLASE"/>
    <property type="match status" value="1"/>
</dbReference>
<dbReference type="GO" id="GO:0005524">
    <property type="term" value="F:ATP binding"/>
    <property type="evidence" value="ECO:0007669"/>
    <property type="project" value="UniProtKB-KW"/>
</dbReference>
<protein>
    <recommendedName>
        <fullName evidence="3">Guanylate cyclase domain-containing protein</fullName>
    </recommendedName>
</protein>
<accession>A0A7S3P845</accession>
<organism evidence="4">
    <name type="scientific">Amphora coffeiformis</name>
    <dbReference type="NCBI Taxonomy" id="265554"/>
    <lineage>
        <taxon>Eukaryota</taxon>
        <taxon>Sar</taxon>
        <taxon>Stramenopiles</taxon>
        <taxon>Ochrophyta</taxon>
        <taxon>Bacillariophyta</taxon>
        <taxon>Bacillariophyceae</taxon>
        <taxon>Bacillariophycidae</taxon>
        <taxon>Thalassiophysales</taxon>
        <taxon>Catenulaceae</taxon>
        <taxon>Amphora</taxon>
    </lineage>
</organism>
<dbReference type="GO" id="GO:0035556">
    <property type="term" value="P:intracellular signal transduction"/>
    <property type="evidence" value="ECO:0007669"/>
    <property type="project" value="InterPro"/>
</dbReference>
<keyword evidence="2" id="KW-0067">ATP-binding</keyword>